<evidence type="ECO:0000313" key="7">
    <source>
        <dbReference type="EMBL" id="RAK53909.1"/>
    </source>
</evidence>
<dbReference type="PANTHER" id="PTHR42799">
    <property type="entry name" value="MITOCHONDRIAL PEPTIDE METHIONINE SULFOXIDE REDUCTASE"/>
    <property type="match status" value="1"/>
</dbReference>
<proteinExistence type="inferred from homology"/>
<dbReference type="InterPro" id="IPR002569">
    <property type="entry name" value="Met_Sox_Rdtase_MsrA_dom"/>
</dbReference>
<dbReference type="GO" id="GO:0005737">
    <property type="term" value="C:cytoplasm"/>
    <property type="evidence" value="ECO:0007669"/>
    <property type="project" value="TreeGrafter"/>
</dbReference>
<dbReference type="AlphaFoldDB" id="A0A328AGZ0"/>
<comment type="caution">
    <text evidence="7">The sequence shown here is derived from an EMBL/GenBank/DDBJ whole genome shotgun (WGS) entry which is preliminary data.</text>
</comment>
<dbReference type="Pfam" id="PF01625">
    <property type="entry name" value="PMSR"/>
    <property type="match status" value="1"/>
</dbReference>
<feature type="signal peptide" evidence="5">
    <location>
        <begin position="1"/>
        <end position="24"/>
    </location>
</feature>
<evidence type="ECO:0000259" key="6">
    <source>
        <dbReference type="Pfam" id="PF01625"/>
    </source>
</evidence>
<sequence length="192" mass="20479">MNTRLFAASAAAALVCANAAPAAAALKTAVFAGGCFWSAEHDIEGTPGVAKVVVGYAGGARPNPSYQNHEGYLEAIQVTYDPAKISYPALVDAFFHHIDPTDAGGQICDRGPTYRTAVFVADAGERQAAEAVKAKVAKTLRHSVATEIRPAARFWVGEDYHQDFAHKNPARYNAYRVGCGRDAVLRTVWGGR</sequence>
<organism evidence="7 8">
    <name type="scientific">Phenylobacterium soli</name>
    <dbReference type="NCBI Taxonomy" id="2170551"/>
    <lineage>
        <taxon>Bacteria</taxon>
        <taxon>Pseudomonadati</taxon>
        <taxon>Pseudomonadota</taxon>
        <taxon>Alphaproteobacteria</taxon>
        <taxon>Caulobacterales</taxon>
        <taxon>Caulobacteraceae</taxon>
        <taxon>Phenylobacterium</taxon>
    </lineage>
</organism>
<comment type="catalytic activity">
    <reaction evidence="3 4">
        <text>[thioredoxin]-disulfide + L-methionine + H2O = L-methionine (S)-S-oxide + [thioredoxin]-dithiol</text>
        <dbReference type="Rhea" id="RHEA:19993"/>
        <dbReference type="Rhea" id="RHEA-COMP:10698"/>
        <dbReference type="Rhea" id="RHEA-COMP:10700"/>
        <dbReference type="ChEBI" id="CHEBI:15377"/>
        <dbReference type="ChEBI" id="CHEBI:29950"/>
        <dbReference type="ChEBI" id="CHEBI:50058"/>
        <dbReference type="ChEBI" id="CHEBI:57844"/>
        <dbReference type="ChEBI" id="CHEBI:58772"/>
        <dbReference type="EC" id="1.8.4.11"/>
    </reaction>
</comment>
<feature type="active site" evidence="4">
    <location>
        <position position="35"/>
    </location>
</feature>
<protein>
    <recommendedName>
        <fullName evidence="4">Peptide methionine sulfoxide reductase MsrA</fullName>
        <shortName evidence="4">Protein-methionine-S-oxide reductase</shortName>
        <ecNumber evidence="4">1.8.4.11</ecNumber>
    </recommendedName>
    <alternativeName>
        <fullName evidence="4">Peptide-methionine (S)-S-oxide reductase</fullName>
        <shortName evidence="4">Peptide Met(O) reductase</shortName>
    </alternativeName>
</protein>
<evidence type="ECO:0000256" key="2">
    <source>
        <dbReference type="ARBA" id="ARBA00047806"/>
    </source>
</evidence>
<dbReference type="GO" id="GO:0034599">
    <property type="term" value="P:cellular response to oxidative stress"/>
    <property type="evidence" value="ECO:0007669"/>
    <property type="project" value="TreeGrafter"/>
</dbReference>
<evidence type="ECO:0000256" key="4">
    <source>
        <dbReference type="HAMAP-Rule" id="MF_01401"/>
    </source>
</evidence>
<feature type="domain" description="Peptide methionine sulphoxide reductase MsrA" evidence="6">
    <location>
        <begin position="28"/>
        <end position="173"/>
    </location>
</feature>
<dbReference type="NCBIfam" id="TIGR00401">
    <property type="entry name" value="msrA"/>
    <property type="match status" value="1"/>
</dbReference>
<dbReference type="Gene3D" id="3.30.1060.10">
    <property type="entry name" value="Peptide methionine sulphoxide reductase MsrA"/>
    <property type="match status" value="1"/>
</dbReference>
<dbReference type="EMBL" id="QFYQ01000001">
    <property type="protein sequence ID" value="RAK53909.1"/>
    <property type="molecule type" value="Genomic_DNA"/>
</dbReference>
<dbReference type="OrthoDB" id="4174719at2"/>
<dbReference type="Proteomes" id="UP000249254">
    <property type="component" value="Unassembled WGS sequence"/>
</dbReference>
<dbReference type="GO" id="GO:0008113">
    <property type="term" value="F:peptide-methionine (S)-S-oxide reductase activity"/>
    <property type="evidence" value="ECO:0007669"/>
    <property type="project" value="UniProtKB-UniRule"/>
</dbReference>
<reference evidence="8" key="1">
    <citation type="submission" date="2018-05" db="EMBL/GenBank/DDBJ databases">
        <authorList>
            <person name="Li X."/>
        </authorList>
    </citation>
    <scope>NUCLEOTIDE SEQUENCE [LARGE SCALE GENOMIC DNA]</scope>
    <source>
        <strain evidence="8">LX32</strain>
    </source>
</reference>
<dbReference type="InterPro" id="IPR036509">
    <property type="entry name" value="Met_Sox_Rdtase_MsrA_sf"/>
</dbReference>
<keyword evidence="5" id="KW-0732">Signal</keyword>
<evidence type="ECO:0000256" key="5">
    <source>
        <dbReference type="SAM" id="SignalP"/>
    </source>
</evidence>
<feature type="chain" id="PRO_5016335403" description="Peptide methionine sulfoxide reductase MsrA" evidence="5">
    <location>
        <begin position="25"/>
        <end position="192"/>
    </location>
</feature>
<evidence type="ECO:0000313" key="8">
    <source>
        <dbReference type="Proteomes" id="UP000249254"/>
    </source>
</evidence>
<accession>A0A328AGZ0</accession>
<keyword evidence="1 4" id="KW-0560">Oxidoreductase</keyword>
<name>A0A328AGZ0_9CAUL</name>
<dbReference type="SUPFAM" id="SSF55068">
    <property type="entry name" value="Peptide methionine sulfoxide reductase"/>
    <property type="match status" value="1"/>
</dbReference>
<evidence type="ECO:0000256" key="1">
    <source>
        <dbReference type="ARBA" id="ARBA00023002"/>
    </source>
</evidence>
<comment type="similarity">
    <text evidence="4">Belongs to the MsrA Met sulfoxide reductase family.</text>
</comment>
<dbReference type="PANTHER" id="PTHR42799:SF2">
    <property type="entry name" value="MITOCHONDRIAL PEPTIDE METHIONINE SULFOXIDE REDUCTASE"/>
    <property type="match status" value="1"/>
</dbReference>
<dbReference type="EC" id="1.8.4.11" evidence="4"/>
<dbReference type="HAMAP" id="MF_01401">
    <property type="entry name" value="MsrA"/>
    <property type="match status" value="1"/>
</dbReference>
<comment type="catalytic activity">
    <reaction evidence="2 4">
        <text>L-methionyl-[protein] + [thioredoxin]-disulfide + H2O = L-methionyl-(S)-S-oxide-[protein] + [thioredoxin]-dithiol</text>
        <dbReference type="Rhea" id="RHEA:14217"/>
        <dbReference type="Rhea" id="RHEA-COMP:10698"/>
        <dbReference type="Rhea" id="RHEA-COMP:10700"/>
        <dbReference type="Rhea" id="RHEA-COMP:12313"/>
        <dbReference type="Rhea" id="RHEA-COMP:12315"/>
        <dbReference type="ChEBI" id="CHEBI:15377"/>
        <dbReference type="ChEBI" id="CHEBI:16044"/>
        <dbReference type="ChEBI" id="CHEBI:29950"/>
        <dbReference type="ChEBI" id="CHEBI:44120"/>
        <dbReference type="ChEBI" id="CHEBI:50058"/>
        <dbReference type="EC" id="1.8.4.11"/>
    </reaction>
</comment>
<dbReference type="InterPro" id="IPR050162">
    <property type="entry name" value="MsrA_MetSO_reductase"/>
</dbReference>
<gene>
    <name evidence="4 7" type="primary">msrA</name>
    <name evidence="7" type="ORF">DJ017_04920</name>
</gene>
<dbReference type="RefSeq" id="WP_111527660.1">
    <property type="nucleotide sequence ID" value="NZ_JBHRSG010000002.1"/>
</dbReference>
<dbReference type="GO" id="GO:0033744">
    <property type="term" value="F:L-methionine:thioredoxin-disulfide S-oxidoreductase activity"/>
    <property type="evidence" value="ECO:0007669"/>
    <property type="project" value="RHEA"/>
</dbReference>
<keyword evidence="8" id="KW-1185">Reference proteome</keyword>
<comment type="function">
    <text evidence="4">Has an important function as a repair enzyme for proteins that have been inactivated by oxidation. Catalyzes the reversible oxidation-reduction of methionine sulfoxide in proteins to methionine.</text>
</comment>
<evidence type="ECO:0000256" key="3">
    <source>
        <dbReference type="ARBA" id="ARBA00048782"/>
    </source>
</evidence>